<dbReference type="EMBL" id="CM039429">
    <property type="protein sequence ID" value="KAI4348900.1"/>
    <property type="molecule type" value="Genomic_DNA"/>
</dbReference>
<keyword evidence="2" id="KW-1185">Reference proteome</keyword>
<organism evidence="1 2">
    <name type="scientific">Bauhinia variegata</name>
    <name type="common">Purple orchid tree</name>
    <name type="synonym">Phanera variegata</name>
    <dbReference type="NCBI Taxonomy" id="167791"/>
    <lineage>
        <taxon>Eukaryota</taxon>
        <taxon>Viridiplantae</taxon>
        <taxon>Streptophyta</taxon>
        <taxon>Embryophyta</taxon>
        <taxon>Tracheophyta</taxon>
        <taxon>Spermatophyta</taxon>
        <taxon>Magnoliopsida</taxon>
        <taxon>eudicotyledons</taxon>
        <taxon>Gunneridae</taxon>
        <taxon>Pentapetalae</taxon>
        <taxon>rosids</taxon>
        <taxon>fabids</taxon>
        <taxon>Fabales</taxon>
        <taxon>Fabaceae</taxon>
        <taxon>Cercidoideae</taxon>
        <taxon>Cercideae</taxon>
        <taxon>Bauhiniinae</taxon>
        <taxon>Bauhinia</taxon>
    </lineage>
</organism>
<evidence type="ECO:0000313" key="2">
    <source>
        <dbReference type="Proteomes" id="UP000828941"/>
    </source>
</evidence>
<proteinExistence type="predicted"/>
<evidence type="ECO:0000313" key="1">
    <source>
        <dbReference type="EMBL" id="KAI4348900.1"/>
    </source>
</evidence>
<sequence>MDSEHAICKTLNIIDISDYCLSNDYINSIITHPNEFDGGDLAPYLNFCIFSLSVKLYAPPAGKVISCKVDRDTLCLLVKVQRATVVWRLPHWGPYFSTSSISSAHYVNLVEDDIRREFHGSHLEKFSEYLYVLVHRSSDLCFHLDSVLHPKGYGRWTLKKGKNTLTLESENVVDRLYYFEVILSIGECCLSRLVTENILNGLVFSILLLLSSKKNNASYDQYYERFRKELDRIWFDYIPDTLRNEWENSKRVLQESSPRKDPLFMLELVIHQNSPLMKSSAENILTPLLQNDYLGLTESRGDKAMMMNDCRCTRFQCVAAYNCATRISSVCITSYVSSIYHVKSREHVMNKQCYTPDCSVCRTFSRYQKTRSV</sequence>
<reference evidence="1 2" key="1">
    <citation type="journal article" date="2022" name="DNA Res.">
        <title>Chromosomal-level genome assembly of the orchid tree Bauhinia variegata (Leguminosae; Cercidoideae) supports the allotetraploid origin hypothesis of Bauhinia.</title>
        <authorList>
            <person name="Zhong Y."/>
            <person name="Chen Y."/>
            <person name="Zheng D."/>
            <person name="Pang J."/>
            <person name="Liu Y."/>
            <person name="Luo S."/>
            <person name="Meng S."/>
            <person name="Qian L."/>
            <person name="Wei D."/>
            <person name="Dai S."/>
            <person name="Zhou R."/>
        </authorList>
    </citation>
    <scope>NUCLEOTIDE SEQUENCE [LARGE SCALE GENOMIC DNA]</scope>
    <source>
        <strain evidence="1">BV-YZ2020</strain>
    </source>
</reference>
<comment type="caution">
    <text evidence="1">The sequence shown here is derived from an EMBL/GenBank/DDBJ whole genome shotgun (WGS) entry which is preliminary data.</text>
</comment>
<accession>A0ACB9PK51</accession>
<name>A0ACB9PK51_BAUVA</name>
<dbReference type="Proteomes" id="UP000828941">
    <property type="component" value="Chromosome 4"/>
</dbReference>
<protein>
    <submittedName>
        <fullName evidence="1">Uncharacterized protein</fullName>
    </submittedName>
</protein>
<gene>
    <name evidence="1" type="ORF">L6164_009566</name>
</gene>